<feature type="transmembrane region" description="Helical" evidence="1">
    <location>
        <begin position="7"/>
        <end position="29"/>
    </location>
</feature>
<evidence type="ECO:0008006" key="4">
    <source>
        <dbReference type="Google" id="ProtNLM"/>
    </source>
</evidence>
<keyword evidence="1" id="KW-0472">Membrane</keyword>
<dbReference type="GeneID" id="90448488"/>
<evidence type="ECO:0000313" key="2">
    <source>
        <dbReference type="EMBL" id="XAT64228.1"/>
    </source>
</evidence>
<proteinExistence type="predicted"/>
<dbReference type="RefSeq" id="WP_193806240.1">
    <property type="nucleotide sequence ID" value="NZ_CP087714.1"/>
</dbReference>
<protein>
    <recommendedName>
        <fullName evidence="4">Integral membrane protein</fullName>
    </recommendedName>
</protein>
<keyword evidence="3" id="KW-1185">Reference proteome</keyword>
<keyword evidence="1" id="KW-1133">Transmembrane helix</keyword>
<reference evidence="2 3" key="1">
    <citation type="submission" date="2021-11" db="EMBL/GenBank/DDBJ databases">
        <title>Whole genome of Geoglobus acetivorans.</title>
        <authorList>
            <person name="Liu D."/>
        </authorList>
    </citation>
    <scope>NUCLEOTIDE SEQUENCE [LARGE SCALE GENOMIC DNA]</scope>
    <source>
        <strain evidence="2 3">SBH6</strain>
    </source>
</reference>
<feature type="transmembrane region" description="Helical" evidence="1">
    <location>
        <begin position="35"/>
        <end position="59"/>
    </location>
</feature>
<sequence length="114" mass="12356">MTLRDVMHYAGITISAISTFLLLISYFMLVSGTAIVITGILLLAYYILTGSAGGILTALSRTPENLTRFAPPVLGLLQTVIVLFLIMKINTFSIAILLLFIPPLLLIGKSAIFR</sequence>
<dbReference type="Proteomes" id="UP001492541">
    <property type="component" value="Chromosome"/>
</dbReference>
<name>A0ABZ3H5Z5_GEOAI</name>
<accession>A0ABZ3H5Z5</accession>
<evidence type="ECO:0000313" key="3">
    <source>
        <dbReference type="Proteomes" id="UP001492541"/>
    </source>
</evidence>
<feature type="transmembrane region" description="Helical" evidence="1">
    <location>
        <begin position="66"/>
        <end position="86"/>
    </location>
</feature>
<evidence type="ECO:0000256" key="1">
    <source>
        <dbReference type="SAM" id="Phobius"/>
    </source>
</evidence>
<feature type="transmembrane region" description="Helical" evidence="1">
    <location>
        <begin position="92"/>
        <end position="112"/>
    </location>
</feature>
<keyword evidence="1" id="KW-0812">Transmembrane</keyword>
<dbReference type="EMBL" id="CP087714">
    <property type="protein sequence ID" value="XAT64228.1"/>
    <property type="molecule type" value="Genomic_DNA"/>
</dbReference>
<organism evidence="2 3">
    <name type="scientific">Geoglobus acetivorans</name>
    <dbReference type="NCBI Taxonomy" id="565033"/>
    <lineage>
        <taxon>Archaea</taxon>
        <taxon>Methanobacteriati</taxon>
        <taxon>Methanobacteriota</taxon>
        <taxon>Archaeoglobi</taxon>
        <taxon>Archaeoglobales</taxon>
        <taxon>Archaeoglobaceae</taxon>
        <taxon>Geoglobus</taxon>
    </lineage>
</organism>
<gene>
    <name evidence="2" type="ORF">LPQ35_02345</name>
</gene>